<dbReference type="Proteomes" id="UP000479293">
    <property type="component" value="Unassembled WGS sequence"/>
</dbReference>
<reference evidence="1 2" key="1">
    <citation type="submission" date="2019-10" db="EMBL/GenBank/DDBJ databases">
        <title>Draft Genome Sequence of Cytophagaceae sp. SJW1-29.</title>
        <authorList>
            <person name="Choi A."/>
        </authorList>
    </citation>
    <scope>NUCLEOTIDE SEQUENCE [LARGE SCALE GENOMIC DNA]</scope>
    <source>
        <strain evidence="1 2">SJW1-29</strain>
    </source>
</reference>
<evidence type="ECO:0000313" key="1">
    <source>
        <dbReference type="EMBL" id="MPR36590.1"/>
    </source>
</evidence>
<organism evidence="1 2">
    <name type="scientific">Salmonirosea aquatica</name>
    <dbReference type="NCBI Taxonomy" id="2654236"/>
    <lineage>
        <taxon>Bacteria</taxon>
        <taxon>Pseudomonadati</taxon>
        <taxon>Bacteroidota</taxon>
        <taxon>Cytophagia</taxon>
        <taxon>Cytophagales</taxon>
        <taxon>Spirosomataceae</taxon>
        <taxon>Salmonirosea</taxon>
    </lineage>
</organism>
<protein>
    <submittedName>
        <fullName evidence="1">Uncharacterized protein</fullName>
    </submittedName>
</protein>
<evidence type="ECO:0000313" key="2">
    <source>
        <dbReference type="Proteomes" id="UP000479293"/>
    </source>
</evidence>
<comment type="caution">
    <text evidence="1">The sequence shown here is derived from an EMBL/GenBank/DDBJ whole genome shotgun (WGS) entry which is preliminary data.</text>
</comment>
<accession>A0A7C9FFF4</accession>
<dbReference type="AlphaFoldDB" id="A0A7C9FFF4"/>
<name>A0A7C9FFF4_9BACT</name>
<dbReference type="RefSeq" id="WP_152764636.1">
    <property type="nucleotide sequence ID" value="NZ_WHLY01000002.1"/>
</dbReference>
<proteinExistence type="predicted"/>
<keyword evidence="2" id="KW-1185">Reference proteome</keyword>
<dbReference type="EMBL" id="WHLY01000002">
    <property type="protein sequence ID" value="MPR36590.1"/>
    <property type="molecule type" value="Genomic_DNA"/>
</dbReference>
<sequence>MYEKLFAFLSESHDLTLLDSEMEDLLNHILGAVVSAQGRYEASEVESADEPCYHILDKHTGDIVSFRYAHRKHAELEALKRNYEFGSTL</sequence>
<gene>
    <name evidence="1" type="ORF">GBK04_25420</name>
</gene>